<keyword evidence="2" id="KW-1185">Reference proteome</keyword>
<evidence type="ECO:0000313" key="2">
    <source>
        <dbReference type="Proteomes" id="UP000192790"/>
    </source>
</evidence>
<evidence type="ECO:0000313" key="1">
    <source>
        <dbReference type="EMBL" id="SMC37605.1"/>
    </source>
</evidence>
<name>A0A1W1YN43_9FIRM</name>
<sequence length="297" mass="32031">MNNKERYKAAFSRVHSGVQPGERKPEHRRSKMTRRAAVLAAAICLAGAFSVTAFAANLFGLKDLVLGADDGVKDPSYTVEMISLQGYSGSDEYKAAAEWAAFLENYDKDGTLLAKVGNGPTGLDEKYNLYYVYTQEMADKLEEITGKYGLSLHRTLTIAESAEELFELAGTGDFLGEGHTRWGGYVYEDGTFHIDGRVLLPSGVNIDYQLMDCVKGSFTDTLLNIGDAGSYTEWPYETSSGVQVTLALGPAKALVIADLPGSFATVNVLAGAEEYSGGLTAADLEAIADTFDFSMLK</sequence>
<dbReference type="AlphaFoldDB" id="A0A1W1YN43"/>
<organism evidence="1 2">
    <name type="scientific">Papillibacter cinnamivorans DSM 12816</name>
    <dbReference type="NCBI Taxonomy" id="1122930"/>
    <lineage>
        <taxon>Bacteria</taxon>
        <taxon>Bacillati</taxon>
        <taxon>Bacillota</taxon>
        <taxon>Clostridia</taxon>
        <taxon>Eubacteriales</taxon>
        <taxon>Oscillospiraceae</taxon>
        <taxon>Papillibacter</taxon>
    </lineage>
</organism>
<dbReference type="OrthoDB" id="1850792at2"/>
<accession>A0A1W1YN43</accession>
<gene>
    <name evidence="1" type="ORF">SAMN02745168_0556</name>
</gene>
<dbReference type="RefSeq" id="WP_084233190.1">
    <property type="nucleotide sequence ID" value="NZ_FWXW01000001.1"/>
</dbReference>
<dbReference type="EMBL" id="FWXW01000001">
    <property type="protein sequence ID" value="SMC37605.1"/>
    <property type="molecule type" value="Genomic_DNA"/>
</dbReference>
<reference evidence="1 2" key="1">
    <citation type="submission" date="2017-04" db="EMBL/GenBank/DDBJ databases">
        <authorList>
            <person name="Afonso C.L."/>
            <person name="Miller P.J."/>
            <person name="Scott M.A."/>
            <person name="Spackman E."/>
            <person name="Goraichik I."/>
            <person name="Dimitrov K.M."/>
            <person name="Suarez D.L."/>
            <person name="Swayne D.E."/>
        </authorList>
    </citation>
    <scope>NUCLEOTIDE SEQUENCE [LARGE SCALE GENOMIC DNA]</scope>
    <source>
        <strain evidence="1 2">DSM 12816</strain>
    </source>
</reference>
<proteinExistence type="predicted"/>
<protein>
    <submittedName>
        <fullName evidence="1">Uncharacterized protein</fullName>
    </submittedName>
</protein>
<dbReference type="Proteomes" id="UP000192790">
    <property type="component" value="Unassembled WGS sequence"/>
</dbReference>